<dbReference type="KEGG" id="step:IC006_2018"/>
<gene>
    <name evidence="2" type="ORF">IC006_2018</name>
</gene>
<accession>A0A510DWW3</accession>
<name>A0A510DWW3_9CREN</name>
<feature type="transmembrane region" description="Helical" evidence="1">
    <location>
        <begin position="128"/>
        <end position="150"/>
    </location>
</feature>
<keyword evidence="1" id="KW-1133">Transmembrane helix</keyword>
<sequence>MFENYVTLNDVLWGIVLTVWVALVTVVISKYVAKLTTIYVARKIIHMLGGGVVAILSPFIFSSPLIPILDSYLLMGILLYVRFKKEGFNWFQEEGNYGEIFFTFSFGTLLLLMWVIDPNYWYSNDVFIAILPLIFMSFGDGVTGIIRNYVYKRRVKGLWGSLGMLVFSAIVGYAVFSIPGLIAGVIATVVEVLPLVDDNISIPFASFAVLYLLIKVF</sequence>
<protein>
    <recommendedName>
        <fullName evidence="4">Phosphatidate cytidylyltransferase</fullName>
    </recommendedName>
</protein>
<feature type="transmembrane region" description="Helical" evidence="1">
    <location>
        <begin position="12"/>
        <end position="32"/>
    </location>
</feature>
<evidence type="ECO:0000313" key="3">
    <source>
        <dbReference type="Proteomes" id="UP000322983"/>
    </source>
</evidence>
<keyword evidence="1" id="KW-0812">Transmembrane</keyword>
<evidence type="ECO:0000313" key="2">
    <source>
        <dbReference type="EMBL" id="BBG24684.1"/>
    </source>
</evidence>
<keyword evidence="3" id="KW-1185">Reference proteome</keyword>
<dbReference type="OrthoDB" id="100386at2157"/>
<dbReference type="AlphaFoldDB" id="A0A510DWW3"/>
<organism evidence="2 3">
    <name type="scientific">Sulfuracidifex tepidarius</name>
    <dbReference type="NCBI Taxonomy" id="1294262"/>
    <lineage>
        <taxon>Archaea</taxon>
        <taxon>Thermoproteota</taxon>
        <taxon>Thermoprotei</taxon>
        <taxon>Sulfolobales</taxon>
        <taxon>Sulfolobaceae</taxon>
        <taxon>Sulfuracidifex</taxon>
    </lineage>
</organism>
<reference evidence="2 3" key="1">
    <citation type="journal article" date="2020" name="Int. J. Syst. Evol. Microbiol.">
        <title>Sulfuracidifex tepidarius gen. nov., sp. nov. and transfer of Sulfolobus metallicus Huber and Stetter 1992 to the genus Sulfuracidifex as Sulfuracidifex metallicus comb. nov.</title>
        <authorList>
            <person name="Itoh T."/>
            <person name="Miura T."/>
            <person name="Sakai H.D."/>
            <person name="Kato S."/>
            <person name="Ohkuma M."/>
            <person name="Takashina T."/>
        </authorList>
    </citation>
    <scope>NUCLEOTIDE SEQUENCE [LARGE SCALE GENOMIC DNA]</scope>
    <source>
        <strain evidence="2 3">IC-006</strain>
    </source>
</reference>
<dbReference type="GeneID" id="41715775"/>
<feature type="transmembrane region" description="Helical" evidence="1">
    <location>
        <begin position="200"/>
        <end position="216"/>
    </location>
</feature>
<feature type="transmembrane region" description="Helical" evidence="1">
    <location>
        <begin position="44"/>
        <end position="60"/>
    </location>
</feature>
<evidence type="ECO:0000256" key="1">
    <source>
        <dbReference type="SAM" id="Phobius"/>
    </source>
</evidence>
<dbReference type="EMBL" id="AP018929">
    <property type="protein sequence ID" value="BBG24684.1"/>
    <property type="molecule type" value="Genomic_DNA"/>
</dbReference>
<feature type="transmembrane region" description="Helical" evidence="1">
    <location>
        <begin position="66"/>
        <end position="83"/>
    </location>
</feature>
<evidence type="ECO:0008006" key="4">
    <source>
        <dbReference type="Google" id="ProtNLM"/>
    </source>
</evidence>
<dbReference type="STRING" id="1294262.GCA_001316085_01691"/>
<dbReference type="Proteomes" id="UP000322983">
    <property type="component" value="Chromosome"/>
</dbReference>
<proteinExistence type="predicted"/>
<feature type="transmembrane region" description="Helical" evidence="1">
    <location>
        <begin position="95"/>
        <end position="116"/>
    </location>
</feature>
<dbReference type="RefSeq" id="WP_054845961.1">
    <property type="nucleotide sequence ID" value="NZ_AP018929.1"/>
</dbReference>
<feature type="transmembrane region" description="Helical" evidence="1">
    <location>
        <begin position="162"/>
        <end position="188"/>
    </location>
</feature>
<keyword evidence="1" id="KW-0472">Membrane</keyword>